<dbReference type="InterPro" id="IPR011182">
    <property type="entry name" value="L-Asp_DH"/>
</dbReference>
<dbReference type="InterPro" id="IPR022487">
    <property type="entry name" value="Asp_DH_arc"/>
</dbReference>
<name>A0A520KSB8_METT2</name>
<keyword evidence="3 6" id="KW-0521">NADP</keyword>
<keyword evidence="4 6" id="KW-0560">Oxidoreductase</keyword>
<dbReference type="GO" id="GO:0009435">
    <property type="term" value="P:NAD+ biosynthetic process"/>
    <property type="evidence" value="ECO:0007669"/>
    <property type="project" value="UniProtKB-UniRule"/>
</dbReference>
<reference evidence="9 10" key="1">
    <citation type="journal article" date="2019" name="Nat. Microbiol.">
        <title>Wide diversity of methane and short-chain alkane metabolisms in uncultured archaea.</title>
        <authorList>
            <person name="Borrel G."/>
            <person name="Adam P.S."/>
            <person name="McKay L.J."/>
            <person name="Chen L.X."/>
            <person name="Sierra-Garcia I.N."/>
            <person name="Sieber C.M."/>
            <person name="Letourneur Q."/>
            <person name="Ghozlane A."/>
            <person name="Andersen G.L."/>
            <person name="Li W.J."/>
            <person name="Hallam S.J."/>
            <person name="Muyzer G."/>
            <person name="de Oliveira V.M."/>
            <person name="Inskeep W.P."/>
            <person name="Banfield J.F."/>
            <person name="Gribaldo S."/>
        </authorList>
    </citation>
    <scope>NUCLEOTIDE SEQUENCE [LARGE SCALE GENOMIC DNA]</scope>
    <source>
        <strain evidence="9">NM1a</strain>
    </source>
</reference>
<dbReference type="Gene3D" id="3.40.50.720">
    <property type="entry name" value="NAD(P)-binding Rossmann-like Domain"/>
    <property type="match status" value="1"/>
</dbReference>
<sequence>MKIGIVGYGSIGKTIIDNSGMLDIDVVAVYDKDYSKLSDFKISNFKICKTFDEFLDQDTDLIVEAASQDAIREYGVKILKMHKNLVIMSVGALMDEDLRDKLIKSAQENNSCIYIPSGAILGLDNLKIFQFVEGNIELTTIKNPKSLGLKDFNGRKTVFKGKASKAVKEFPYNINVAATLSLATGKDIDVEIIADSKVTENIHQIRANGVFGSIKIDINNVTFPKNPKTSYLAALSILGMIKSIKEPIKIG</sequence>
<keyword evidence="5 6" id="KW-0520">NAD</keyword>
<evidence type="ECO:0000256" key="5">
    <source>
        <dbReference type="ARBA" id="ARBA00023027"/>
    </source>
</evidence>
<evidence type="ECO:0000256" key="3">
    <source>
        <dbReference type="ARBA" id="ARBA00022857"/>
    </source>
</evidence>
<feature type="binding site" evidence="6">
    <location>
        <position position="119"/>
    </location>
    <ligand>
        <name>NAD(+)</name>
        <dbReference type="ChEBI" id="CHEBI:57540"/>
    </ligand>
</feature>
<dbReference type="NCBIfam" id="NF009829">
    <property type="entry name" value="PRK13303.1-4"/>
    <property type="match status" value="1"/>
</dbReference>
<evidence type="ECO:0000313" key="10">
    <source>
        <dbReference type="Proteomes" id="UP000317158"/>
    </source>
</evidence>
<dbReference type="InterPro" id="IPR002811">
    <property type="entry name" value="Asp_DH"/>
</dbReference>
<feature type="binding site" evidence="6">
    <location>
        <position position="175"/>
    </location>
    <ligand>
        <name>NAD(+)</name>
        <dbReference type="ChEBI" id="CHEBI:57540"/>
    </ligand>
</feature>
<comment type="pathway">
    <text evidence="6">Cofactor biosynthesis; NAD(+) biosynthesis; iminoaspartate from L-aspartate (dehydrogenase route): step 1/1.</text>
</comment>
<evidence type="ECO:0000313" key="9">
    <source>
        <dbReference type="EMBL" id="RZN64819.1"/>
    </source>
</evidence>
<dbReference type="EC" id="1.4.1.21" evidence="6"/>
<dbReference type="SUPFAM" id="SSF55347">
    <property type="entry name" value="Glyceraldehyde-3-phosphate dehydrogenase-like, C-terminal domain"/>
    <property type="match status" value="1"/>
</dbReference>
<proteinExistence type="inferred from homology"/>
<dbReference type="InterPro" id="IPR020626">
    <property type="entry name" value="Asp_DH_prok"/>
</dbReference>
<comment type="miscellaneous">
    <text evidence="6">The iminoaspartate product is unstable in aqueous solution and can decompose to oxaloacetate and ammonia.</text>
</comment>
<feature type="domain" description="Aspartate/homoserine dehydrogenase NAD-binding" evidence="8">
    <location>
        <begin position="7"/>
        <end position="116"/>
    </location>
</feature>
<dbReference type="GO" id="GO:0050661">
    <property type="term" value="F:NADP binding"/>
    <property type="evidence" value="ECO:0007669"/>
    <property type="project" value="UniProtKB-UniRule"/>
</dbReference>
<dbReference type="InterPro" id="IPR036291">
    <property type="entry name" value="NAD(P)-bd_dom_sf"/>
</dbReference>
<dbReference type="PANTHER" id="PTHR31873">
    <property type="entry name" value="L-ASPARTATE DEHYDROGENASE-RELATED"/>
    <property type="match status" value="1"/>
</dbReference>
<comment type="catalytic activity">
    <reaction evidence="6">
        <text>L-aspartate + NAD(+) + H2O = oxaloacetate + NH4(+) + NADH + H(+)</text>
        <dbReference type="Rhea" id="RHEA:11788"/>
        <dbReference type="ChEBI" id="CHEBI:15377"/>
        <dbReference type="ChEBI" id="CHEBI:15378"/>
        <dbReference type="ChEBI" id="CHEBI:16452"/>
        <dbReference type="ChEBI" id="CHEBI:28938"/>
        <dbReference type="ChEBI" id="CHEBI:29991"/>
        <dbReference type="ChEBI" id="CHEBI:57540"/>
        <dbReference type="ChEBI" id="CHEBI:57945"/>
        <dbReference type="EC" id="1.4.1.21"/>
    </reaction>
</comment>
<organism evidence="9 10">
    <name type="scientific">Methanoliparum thermophilum</name>
    <dbReference type="NCBI Taxonomy" id="2491083"/>
    <lineage>
        <taxon>Archaea</taxon>
        <taxon>Methanobacteriati</taxon>
        <taxon>Methanobacteriota</taxon>
        <taxon>Candidatus Methanoliparia</taxon>
        <taxon>Candidatus Methanoliparales</taxon>
        <taxon>Candidatus Methanoliparaceae</taxon>
        <taxon>Candidatus Methanoliparum</taxon>
    </lineage>
</organism>
<dbReference type="PANTHER" id="PTHR31873:SF6">
    <property type="entry name" value="ASPARTATE DEHYDROGENASE DOMAIN-CONTAINING PROTEIN"/>
    <property type="match status" value="1"/>
</dbReference>
<evidence type="ECO:0000256" key="2">
    <source>
        <dbReference type="ARBA" id="ARBA00022642"/>
    </source>
</evidence>
<accession>A0A520KSB8</accession>
<evidence type="ECO:0000259" key="8">
    <source>
        <dbReference type="Pfam" id="PF03447"/>
    </source>
</evidence>
<dbReference type="GO" id="GO:0016639">
    <property type="term" value="F:oxidoreductase activity, acting on the CH-NH2 group of donors, NAD or NADP as acceptor"/>
    <property type="evidence" value="ECO:0007669"/>
    <property type="project" value="UniProtKB-UniRule"/>
</dbReference>
<dbReference type="Proteomes" id="UP000317158">
    <property type="component" value="Unassembled WGS sequence"/>
</dbReference>
<dbReference type="GO" id="GO:0051287">
    <property type="term" value="F:NAD binding"/>
    <property type="evidence" value="ECO:0007669"/>
    <property type="project" value="UniProtKB-UniRule"/>
</dbReference>
<feature type="domain" description="Aspartate dehydrogenase" evidence="7">
    <location>
        <begin position="154"/>
        <end position="237"/>
    </location>
</feature>
<dbReference type="AlphaFoldDB" id="A0A520KSB8"/>
<dbReference type="EMBL" id="RXIF01000004">
    <property type="protein sequence ID" value="RZN64819.1"/>
    <property type="molecule type" value="Genomic_DNA"/>
</dbReference>
<comment type="caution">
    <text evidence="9">The sequence shown here is derived from an EMBL/GenBank/DDBJ whole genome shotgun (WGS) entry which is preliminary data.</text>
</comment>
<comment type="catalytic activity">
    <reaction evidence="6">
        <text>L-aspartate + NADP(+) + H2O = oxaloacetate + NH4(+) + NADPH + H(+)</text>
        <dbReference type="Rhea" id="RHEA:11784"/>
        <dbReference type="ChEBI" id="CHEBI:15377"/>
        <dbReference type="ChEBI" id="CHEBI:15378"/>
        <dbReference type="ChEBI" id="CHEBI:16452"/>
        <dbReference type="ChEBI" id="CHEBI:28938"/>
        <dbReference type="ChEBI" id="CHEBI:29991"/>
        <dbReference type="ChEBI" id="CHEBI:57783"/>
        <dbReference type="ChEBI" id="CHEBI:58349"/>
        <dbReference type="EC" id="1.4.1.21"/>
    </reaction>
</comment>
<keyword evidence="2 6" id="KW-0662">Pyridine nucleotide biosynthesis</keyword>
<comment type="similarity">
    <text evidence="1 6">Belongs to the L-aspartate dehydrogenase family.</text>
</comment>
<gene>
    <name evidence="6 9" type="primary">nadX</name>
    <name evidence="9" type="ORF">EF806_01855</name>
</gene>
<feature type="active site" evidence="6">
    <location>
        <position position="203"/>
    </location>
</feature>
<comment type="function">
    <text evidence="6">Specifically catalyzes the NAD or NADP-dependent dehydrogenation of L-aspartate to iminoaspartate.</text>
</comment>
<dbReference type="InterPro" id="IPR005106">
    <property type="entry name" value="Asp/hSer_DH_NAD-bd"/>
</dbReference>
<dbReference type="Pfam" id="PF01958">
    <property type="entry name" value="Asp_DH_C"/>
    <property type="match status" value="1"/>
</dbReference>
<dbReference type="UniPathway" id="UPA00253">
    <property type="reaction ID" value="UER00456"/>
</dbReference>
<dbReference type="HAMAP" id="MF_01265">
    <property type="entry name" value="NadX"/>
    <property type="match status" value="1"/>
</dbReference>
<evidence type="ECO:0000256" key="6">
    <source>
        <dbReference type="HAMAP-Rule" id="MF_01265"/>
    </source>
</evidence>
<dbReference type="Pfam" id="PF03447">
    <property type="entry name" value="NAD_binding_3"/>
    <property type="match status" value="1"/>
</dbReference>
<dbReference type="SUPFAM" id="SSF51735">
    <property type="entry name" value="NAD(P)-binding Rossmann-fold domains"/>
    <property type="match status" value="1"/>
</dbReference>
<evidence type="ECO:0000256" key="1">
    <source>
        <dbReference type="ARBA" id="ARBA00008331"/>
    </source>
</evidence>
<dbReference type="Gene3D" id="3.30.360.10">
    <property type="entry name" value="Dihydrodipicolinate Reductase, domain 2"/>
    <property type="match status" value="1"/>
</dbReference>
<protein>
    <recommendedName>
        <fullName evidence="6">L-aspartate dehydrogenase</fullName>
        <ecNumber evidence="6">1.4.1.21</ecNumber>
    </recommendedName>
</protein>
<dbReference type="NCBIfam" id="TIGR03855">
    <property type="entry name" value="NAD_NadX"/>
    <property type="match status" value="1"/>
</dbReference>
<dbReference type="PIRSF" id="PIRSF005227">
    <property type="entry name" value="Asp_dh_NAD_syn"/>
    <property type="match status" value="1"/>
</dbReference>
<evidence type="ECO:0000256" key="4">
    <source>
        <dbReference type="ARBA" id="ARBA00023002"/>
    </source>
</evidence>
<evidence type="ECO:0000259" key="7">
    <source>
        <dbReference type="Pfam" id="PF01958"/>
    </source>
</evidence>
<dbReference type="GO" id="GO:0033735">
    <property type="term" value="F:aspartate dehydrogenase [NAD(P)+] activity"/>
    <property type="evidence" value="ECO:0007669"/>
    <property type="project" value="UniProtKB-EC"/>
</dbReference>